<gene>
    <name evidence="2" type="ORF">C7M84_019571</name>
</gene>
<reference evidence="2 3" key="2">
    <citation type="submission" date="2019-01" db="EMBL/GenBank/DDBJ databases">
        <title>The decoding of complex shrimp genome reveals the adaptation for benthos swimmer, frequently molting mechanism and breeding impact on genome.</title>
        <authorList>
            <person name="Sun Y."/>
            <person name="Gao Y."/>
            <person name="Yu Y."/>
        </authorList>
    </citation>
    <scope>NUCLEOTIDE SEQUENCE [LARGE SCALE GENOMIC DNA]</scope>
    <source>
        <tissue evidence="2">Muscle</tissue>
    </source>
</reference>
<feature type="compositionally biased region" description="Basic residues" evidence="1">
    <location>
        <begin position="246"/>
        <end position="255"/>
    </location>
</feature>
<evidence type="ECO:0000256" key="1">
    <source>
        <dbReference type="SAM" id="MobiDB-lite"/>
    </source>
</evidence>
<dbReference type="OrthoDB" id="6379939at2759"/>
<feature type="region of interest" description="Disordered" evidence="1">
    <location>
        <begin position="146"/>
        <end position="337"/>
    </location>
</feature>
<sequence>MVNREEESEDFHLPTPPEMSSAESSTEECIQNPERGETPVTGPWRVAEEAPPPPEDVNNLTWEHFPVIEDSPEEPQTPEEEVQEPSILSIGPHEITYKRKTTQDAEDTDTHSPLMKEVNACQHLIERVIGAIERMENIVARQDEQLTARSQGGQQLPQQSGTSQPHRSSWQGFQDHASQERRRKKRKPRKKQRKQQTQEDIRVQENAPQQREATSQPQRRRFRTQETTVEQRQDQRRNTWNPPQHHPQRNARVNRGRGTQQTPPQDFQRRPYPTKVSEGESGTPAIRGTHTGGRDRGTPTRKEDTTWETDTMVGQTIKEETPSGEQEEEKEDSGKKKIQTIGHGIGGQRDALLEHKPSIPHWYVLPKTHKPLDHVTGAWPGRPVLSGCSSPTRPVDRLLTTYLTPLLDLLPERLQDTTSFLQKMRDAKRYPGAILFSFDIVSLYPSIPQEEAAYVVANFYEQNFSYVEERLFSDFNMAAPPPYLIKEGIDHVLGGTLLRFNNRFFRQGKGTAIGASVSVAALRIKRIVSEEHKLETALQEMTGFFKARGYDNRCLNSALERVGNLQRDQLLIRKGHTLGNSLQDPPTNDSMEERKIDCREADQSAVPVASGRAQGVNEWQTTRLRYLKENRGGPRLPQSSKPAV</sequence>
<organism evidence="2 3">
    <name type="scientific">Penaeus vannamei</name>
    <name type="common">Whiteleg shrimp</name>
    <name type="synonym">Litopenaeus vannamei</name>
    <dbReference type="NCBI Taxonomy" id="6689"/>
    <lineage>
        <taxon>Eukaryota</taxon>
        <taxon>Metazoa</taxon>
        <taxon>Ecdysozoa</taxon>
        <taxon>Arthropoda</taxon>
        <taxon>Crustacea</taxon>
        <taxon>Multicrustacea</taxon>
        <taxon>Malacostraca</taxon>
        <taxon>Eumalacostraca</taxon>
        <taxon>Eucarida</taxon>
        <taxon>Decapoda</taxon>
        <taxon>Dendrobranchiata</taxon>
        <taxon>Penaeoidea</taxon>
        <taxon>Penaeidae</taxon>
        <taxon>Penaeus</taxon>
    </lineage>
</organism>
<protein>
    <recommendedName>
        <fullName evidence="4">Reverse transcriptase domain-containing protein</fullName>
    </recommendedName>
</protein>
<feature type="compositionally biased region" description="Acidic residues" evidence="1">
    <location>
        <begin position="70"/>
        <end position="83"/>
    </location>
</feature>
<keyword evidence="3" id="KW-1185">Reference proteome</keyword>
<dbReference type="Proteomes" id="UP000283509">
    <property type="component" value="Unassembled WGS sequence"/>
</dbReference>
<feature type="compositionally biased region" description="Basic and acidic residues" evidence="1">
    <location>
        <begin position="292"/>
        <end position="305"/>
    </location>
</feature>
<feature type="region of interest" description="Disordered" evidence="1">
    <location>
        <begin position="1"/>
        <end position="113"/>
    </location>
</feature>
<reference evidence="2 3" key="1">
    <citation type="submission" date="2018-04" db="EMBL/GenBank/DDBJ databases">
        <authorList>
            <person name="Zhang X."/>
            <person name="Yuan J."/>
            <person name="Li F."/>
            <person name="Xiang J."/>
        </authorList>
    </citation>
    <scope>NUCLEOTIDE SEQUENCE [LARGE SCALE GENOMIC DNA]</scope>
    <source>
        <tissue evidence="2">Muscle</tissue>
    </source>
</reference>
<evidence type="ECO:0000313" key="2">
    <source>
        <dbReference type="EMBL" id="ROT62586.1"/>
    </source>
</evidence>
<feature type="compositionally biased region" description="Low complexity" evidence="1">
    <location>
        <begin position="150"/>
        <end position="164"/>
    </location>
</feature>
<dbReference type="PANTHER" id="PTHR21301:SF12">
    <property type="match status" value="1"/>
</dbReference>
<dbReference type="EMBL" id="QCYY01003621">
    <property type="protein sequence ID" value="ROT62586.1"/>
    <property type="molecule type" value="Genomic_DNA"/>
</dbReference>
<feature type="compositionally biased region" description="Basic residues" evidence="1">
    <location>
        <begin position="181"/>
        <end position="194"/>
    </location>
</feature>
<evidence type="ECO:0000313" key="3">
    <source>
        <dbReference type="Proteomes" id="UP000283509"/>
    </source>
</evidence>
<proteinExistence type="predicted"/>
<dbReference type="PANTHER" id="PTHR21301">
    <property type="entry name" value="REVERSE TRANSCRIPTASE"/>
    <property type="match status" value="1"/>
</dbReference>
<accession>A0A423SEG4</accession>
<comment type="caution">
    <text evidence="2">The sequence shown here is derived from an EMBL/GenBank/DDBJ whole genome shotgun (WGS) entry which is preliminary data.</text>
</comment>
<feature type="compositionally biased region" description="Polar residues" evidence="1">
    <location>
        <begin position="206"/>
        <end position="217"/>
    </location>
</feature>
<name>A0A423SEG4_PENVA</name>
<dbReference type="AlphaFoldDB" id="A0A423SEG4"/>
<evidence type="ECO:0008006" key="4">
    <source>
        <dbReference type="Google" id="ProtNLM"/>
    </source>
</evidence>